<dbReference type="InterPro" id="IPR024775">
    <property type="entry name" value="DinB-like"/>
</dbReference>
<evidence type="ECO:0000259" key="1">
    <source>
        <dbReference type="Pfam" id="PF12867"/>
    </source>
</evidence>
<gene>
    <name evidence="2" type="ordered locus">CHU_0679</name>
</gene>
<keyword evidence="3" id="KW-1185">Reference proteome</keyword>
<protein>
    <recommendedName>
        <fullName evidence="1">DinB-like domain-containing protein</fullName>
    </recommendedName>
</protein>
<reference evidence="2 3" key="1">
    <citation type="journal article" date="2007" name="Appl. Environ. Microbiol.">
        <title>Genome sequence of the cellulolytic gliding bacterium Cytophaga hutchinsonii.</title>
        <authorList>
            <person name="Xie G."/>
            <person name="Bruce D.C."/>
            <person name="Challacombe J.F."/>
            <person name="Chertkov O."/>
            <person name="Detter J.C."/>
            <person name="Gilna P."/>
            <person name="Han C.S."/>
            <person name="Lucas S."/>
            <person name="Misra M."/>
            <person name="Myers G.L."/>
            <person name="Richardson P."/>
            <person name="Tapia R."/>
            <person name="Thayer N."/>
            <person name="Thompson L.S."/>
            <person name="Brettin T.S."/>
            <person name="Henrissat B."/>
            <person name="Wilson D.B."/>
            <person name="McBride M.J."/>
        </authorList>
    </citation>
    <scope>NUCLEOTIDE SEQUENCE [LARGE SCALE GENOMIC DNA]</scope>
    <source>
        <strain evidence="3">ATCC 33406 / DSM 1761 / CIP 103989 / NBRC 15051 / NCIMB 9469 / D465</strain>
    </source>
</reference>
<dbReference type="OrthoDB" id="948294at2"/>
<accession>A0A6N4SNW4</accession>
<dbReference type="InterPro" id="IPR034660">
    <property type="entry name" value="DinB/YfiT-like"/>
</dbReference>
<dbReference type="AlphaFoldDB" id="A0A6N4SNW4"/>
<dbReference type="SUPFAM" id="SSF109854">
    <property type="entry name" value="DinB/YfiT-like putative metalloenzymes"/>
    <property type="match status" value="1"/>
</dbReference>
<evidence type="ECO:0000313" key="3">
    <source>
        <dbReference type="Proteomes" id="UP000001822"/>
    </source>
</evidence>
<sequence>MHTQEALFVRLALDAWNTQSSRTDKLIQSLSNEALAVETAPGRNSGTYLLGHLTAVHDAMLPLLELGDTLYPQLAPVFIQNPDKSGLEKPEINDLRLYWSLVQERLANQFNQLQPADWFNKHAAISREDFLKEPHRNKLSVLINRTNHMAYHLGQLAYLKK</sequence>
<dbReference type="KEGG" id="chu:CHU_0679"/>
<dbReference type="Proteomes" id="UP000001822">
    <property type="component" value="Chromosome"/>
</dbReference>
<proteinExistence type="predicted"/>
<feature type="domain" description="DinB-like" evidence="1">
    <location>
        <begin position="19"/>
        <end position="155"/>
    </location>
</feature>
<dbReference type="EMBL" id="CP000383">
    <property type="protein sequence ID" value="ABG57966.1"/>
    <property type="molecule type" value="Genomic_DNA"/>
</dbReference>
<name>A0A6N4SNW4_CYTH3</name>
<organism evidence="2 3">
    <name type="scientific">Cytophaga hutchinsonii (strain ATCC 33406 / DSM 1761 / CIP 103989 / NBRC 15051 / NCIMB 9469 / D465)</name>
    <dbReference type="NCBI Taxonomy" id="269798"/>
    <lineage>
        <taxon>Bacteria</taxon>
        <taxon>Pseudomonadati</taxon>
        <taxon>Bacteroidota</taxon>
        <taxon>Cytophagia</taxon>
        <taxon>Cytophagales</taxon>
        <taxon>Cytophagaceae</taxon>
        <taxon>Cytophaga</taxon>
    </lineage>
</organism>
<evidence type="ECO:0000313" key="2">
    <source>
        <dbReference type="EMBL" id="ABG57966.1"/>
    </source>
</evidence>
<dbReference type="Pfam" id="PF12867">
    <property type="entry name" value="DinB_2"/>
    <property type="match status" value="1"/>
</dbReference>
<dbReference type="Gene3D" id="1.20.120.450">
    <property type="entry name" value="dinb family like domain"/>
    <property type="match status" value="1"/>
</dbReference>
<dbReference type="RefSeq" id="WP_011584082.1">
    <property type="nucleotide sequence ID" value="NC_008255.1"/>
</dbReference>